<evidence type="ECO:0000313" key="2">
    <source>
        <dbReference type="Proteomes" id="UP001434883"/>
    </source>
</evidence>
<protein>
    <submittedName>
        <fullName evidence="1">Uncharacterized protein</fullName>
    </submittedName>
</protein>
<evidence type="ECO:0000313" key="1">
    <source>
        <dbReference type="EMBL" id="MEQ2201373.1"/>
    </source>
</evidence>
<organism evidence="1 2">
    <name type="scientific">Xenoophorus captivus</name>
    <dbReference type="NCBI Taxonomy" id="1517983"/>
    <lineage>
        <taxon>Eukaryota</taxon>
        <taxon>Metazoa</taxon>
        <taxon>Chordata</taxon>
        <taxon>Craniata</taxon>
        <taxon>Vertebrata</taxon>
        <taxon>Euteleostomi</taxon>
        <taxon>Actinopterygii</taxon>
        <taxon>Neopterygii</taxon>
        <taxon>Teleostei</taxon>
        <taxon>Neoteleostei</taxon>
        <taxon>Acanthomorphata</taxon>
        <taxon>Ovalentaria</taxon>
        <taxon>Atherinomorphae</taxon>
        <taxon>Cyprinodontiformes</taxon>
        <taxon>Goodeidae</taxon>
        <taxon>Xenoophorus</taxon>
    </lineage>
</organism>
<dbReference type="Proteomes" id="UP001434883">
    <property type="component" value="Unassembled WGS sequence"/>
</dbReference>
<dbReference type="EMBL" id="JAHRIN010027657">
    <property type="protein sequence ID" value="MEQ2201373.1"/>
    <property type="molecule type" value="Genomic_DNA"/>
</dbReference>
<reference evidence="1 2" key="1">
    <citation type="submission" date="2021-06" db="EMBL/GenBank/DDBJ databases">
        <authorList>
            <person name="Palmer J.M."/>
        </authorList>
    </citation>
    <scope>NUCLEOTIDE SEQUENCE [LARGE SCALE GENOMIC DNA]</scope>
    <source>
        <strain evidence="1 2">XC_2019</strain>
        <tissue evidence="1">Muscle</tissue>
    </source>
</reference>
<keyword evidence="2" id="KW-1185">Reference proteome</keyword>
<accession>A0ABV0R167</accession>
<comment type="caution">
    <text evidence="1">The sequence shown here is derived from an EMBL/GenBank/DDBJ whole genome shotgun (WGS) entry which is preliminary data.</text>
</comment>
<sequence>MNHNKTDVSMFCTGLFSPASFRCSQPIQVLDNDSVPHCVWVCVCVCVCVHTHFVEEQEKKDMEVLEGGEVFFCALGLSSSLQYRFFLHWLLCRPVENSIADIT</sequence>
<gene>
    <name evidence="1" type="ORF">XENOCAPTIV_011448</name>
</gene>
<proteinExistence type="predicted"/>
<name>A0ABV0R167_9TELE</name>